<dbReference type="InterPro" id="IPR050266">
    <property type="entry name" value="AB_hydrolase_sf"/>
</dbReference>
<evidence type="ECO:0000313" key="2">
    <source>
        <dbReference type="EMBL" id="MBK1780163.1"/>
    </source>
</evidence>
<dbReference type="Pfam" id="PF00561">
    <property type="entry name" value="Abhydrolase_1"/>
    <property type="match status" value="1"/>
</dbReference>
<comment type="caution">
    <text evidence="2">The sequence shown here is derived from an EMBL/GenBank/DDBJ whole genome shotgun (WGS) entry which is preliminary data.</text>
</comment>
<dbReference type="InterPro" id="IPR000639">
    <property type="entry name" value="Epox_hydrolase-like"/>
</dbReference>
<sequence>MSRSSSTLENNHKNNAQPELRSLWSAVADGSVRLHYIDVKGVKTRVLEAGEGPETLFLLHGISGHLEAYMRNILPHAKHFRVLAIDMLGHGFTDKPKCNYEVIDYVEHLRDLMDVLGLEKIHFSGESLGGWVSARFAAKYPERVKRLVLNTCGGMIADPKVMERLRTLSLNAVRNPDREATRKRLEFLMADPSIVTEDLVEARYATYRSPGMLEAIESIMCLQDMDVRLRNLLTPEELAKIEAETLVLWTSHDPTAAVSVGEKLHSLVSNSCLAVMENCGHWPQYEDPETFNALHIDFLLNGHKD</sequence>
<dbReference type="PANTHER" id="PTHR43798:SF33">
    <property type="entry name" value="HYDROLASE, PUTATIVE (AFU_ORTHOLOGUE AFUA_2G14860)-RELATED"/>
    <property type="match status" value="1"/>
</dbReference>
<dbReference type="PRINTS" id="PR00412">
    <property type="entry name" value="EPOXHYDRLASE"/>
</dbReference>
<feature type="domain" description="AB hydrolase-1" evidence="1">
    <location>
        <begin position="55"/>
        <end position="288"/>
    </location>
</feature>
<evidence type="ECO:0000313" key="3">
    <source>
        <dbReference type="Proteomes" id="UP000635316"/>
    </source>
</evidence>
<protein>
    <submittedName>
        <fullName evidence="2">Alpha/beta hydrolase</fullName>
    </submittedName>
</protein>
<evidence type="ECO:0000259" key="1">
    <source>
        <dbReference type="Pfam" id="PF00561"/>
    </source>
</evidence>
<keyword evidence="2" id="KW-0378">Hydrolase</keyword>
<dbReference type="GO" id="GO:0016787">
    <property type="term" value="F:hydrolase activity"/>
    <property type="evidence" value="ECO:0007669"/>
    <property type="project" value="UniProtKB-KW"/>
</dbReference>
<keyword evidence="3" id="KW-1185">Reference proteome</keyword>
<dbReference type="PANTHER" id="PTHR43798">
    <property type="entry name" value="MONOACYLGLYCEROL LIPASE"/>
    <property type="match status" value="1"/>
</dbReference>
<dbReference type="InterPro" id="IPR029058">
    <property type="entry name" value="AB_hydrolase_fold"/>
</dbReference>
<dbReference type="Proteomes" id="UP000635316">
    <property type="component" value="Unassembled WGS sequence"/>
</dbReference>
<accession>A0ABS1EB31</accession>
<dbReference type="Gene3D" id="3.40.50.1820">
    <property type="entry name" value="alpha/beta hydrolase"/>
    <property type="match status" value="1"/>
</dbReference>
<name>A0ABS1EB31_9BURK</name>
<dbReference type="RefSeq" id="WP_200233606.1">
    <property type="nucleotide sequence ID" value="NZ_JAENGP010000002.1"/>
</dbReference>
<reference evidence="2 3" key="1">
    <citation type="submission" date="2020-12" db="EMBL/GenBank/DDBJ databases">
        <authorList>
            <person name="Lu T."/>
            <person name="Wang Q."/>
            <person name="Han X."/>
        </authorList>
    </citation>
    <scope>NUCLEOTIDE SEQUENCE [LARGE SCALE GENOMIC DNA]</scope>
    <source>
        <strain evidence="2 3">WQ 585</strain>
    </source>
</reference>
<dbReference type="EMBL" id="JAENGP010000002">
    <property type="protein sequence ID" value="MBK1780163.1"/>
    <property type="molecule type" value="Genomic_DNA"/>
</dbReference>
<proteinExistence type="predicted"/>
<dbReference type="InterPro" id="IPR000073">
    <property type="entry name" value="AB_hydrolase_1"/>
</dbReference>
<gene>
    <name evidence="2" type="ORF">JHL22_02930</name>
</gene>
<dbReference type="SUPFAM" id="SSF53474">
    <property type="entry name" value="alpha/beta-Hydrolases"/>
    <property type="match status" value="1"/>
</dbReference>
<dbReference type="PRINTS" id="PR00111">
    <property type="entry name" value="ABHYDROLASE"/>
</dbReference>
<organism evidence="2 3">
    <name type="scientific">Advenella mandrilli</name>
    <dbReference type="NCBI Taxonomy" id="2800330"/>
    <lineage>
        <taxon>Bacteria</taxon>
        <taxon>Pseudomonadati</taxon>
        <taxon>Pseudomonadota</taxon>
        <taxon>Betaproteobacteria</taxon>
        <taxon>Burkholderiales</taxon>
        <taxon>Alcaligenaceae</taxon>
    </lineage>
</organism>